<name>A0ABN3H7K6_9ACTN</name>
<keyword evidence="2" id="KW-1185">Reference proteome</keyword>
<dbReference type="EMBL" id="BAAASD010000057">
    <property type="protein sequence ID" value="GAA2371523.1"/>
    <property type="molecule type" value="Genomic_DNA"/>
</dbReference>
<evidence type="ECO:0000313" key="2">
    <source>
        <dbReference type="Proteomes" id="UP001500253"/>
    </source>
</evidence>
<dbReference type="RefSeq" id="WP_346178931.1">
    <property type="nucleotide sequence ID" value="NZ_BAAASD010000057.1"/>
</dbReference>
<proteinExistence type="predicted"/>
<organism evidence="1 2">
    <name type="scientific">Streptomyces cuspidosporus</name>
    <dbReference type="NCBI Taxonomy" id="66882"/>
    <lineage>
        <taxon>Bacteria</taxon>
        <taxon>Bacillati</taxon>
        <taxon>Actinomycetota</taxon>
        <taxon>Actinomycetes</taxon>
        <taxon>Kitasatosporales</taxon>
        <taxon>Streptomycetaceae</taxon>
        <taxon>Streptomyces</taxon>
    </lineage>
</organism>
<dbReference type="Proteomes" id="UP001500253">
    <property type="component" value="Unassembled WGS sequence"/>
</dbReference>
<reference evidence="1 2" key="1">
    <citation type="journal article" date="2019" name="Int. J. Syst. Evol. Microbiol.">
        <title>The Global Catalogue of Microorganisms (GCM) 10K type strain sequencing project: providing services to taxonomists for standard genome sequencing and annotation.</title>
        <authorList>
            <consortium name="The Broad Institute Genomics Platform"/>
            <consortium name="The Broad Institute Genome Sequencing Center for Infectious Disease"/>
            <person name="Wu L."/>
            <person name="Ma J."/>
        </authorList>
    </citation>
    <scope>NUCLEOTIDE SEQUENCE [LARGE SCALE GENOMIC DNA]</scope>
    <source>
        <strain evidence="1 2">JCM 4316</strain>
    </source>
</reference>
<accession>A0ABN3H7K6</accession>
<sequence>MDVQGSKRYRLGAAGYGRTGQELAERLGVQLRAWDDDRTLPPSITAYPAGTPDEKIASGHVIAKPSGRLVITY</sequence>
<evidence type="ECO:0000313" key="1">
    <source>
        <dbReference type="EMBL" id="GAA2371523.1"/>
    </source>
</evidence>
<protein>
    <recommendedName>
        <fullName evidence="3">PASTA domain-containing protein</fullName>
    </recommendedName>
</protein>
<comment type="caution">
    <text evidence="1">The sequence shown here is derived from an EMBL/GenBank/DDBJ whole genome shotgun (WGS) entry which is preliminary data.</text>
</comment>
<evidence type="ECO:0008006" key="3">
    <source>
        <dbReference type="Google" id="ProtNLM"/>
    </source>
</evidence>
<gene>
    <name evidence="1" type="ORF">GCM10010246_77380</name>
</gene>